<organism evidence="2 3">
    <name type="scientific">Paraburkholderia silviterrae</name>
    <dbReference type="NCBI Taxonomy" id="2528715"/>
    <lineage>
        <taxon>Bacteria</taxon>
        <taxon>Pseudomonadati</taxon>
        <taxon>Pseudomonadota</taxon>
        <taxon>Betaproteobacteria</taxon>
        <taxon>Burkholderiales</taxon>
        <taxon>Burkholderiaceae</taxon>
        <taxon>Paraburkholderia</taxon>
    </lineage>
</organism>
<comment type="caution">
    <text evidence="2">The sequence shown here is derived from an EMBL/GenBank/DDBJ whole genome shotgun (WGS) entry which is preliminary data.</text>
</comment>
<dbReference type="Proteomes" id="UP000295722">
    <property type="component" value="Unassembled WGS sequence"/>
</dbReference>
<name>A0A4R5MFJ3_9BURK</name>
<dbReference type="AlphaFoldDB" id="A0A4R5MFJ3"/>
<feature type="region of interest" description="Disordered" evidence="1">
    <location>
        <begin position="1"/>
        <end position="25"/>
    </location>
</feature>
<keyword evidence="3" id="KW-1185">Reference proteome</keyword>
<proteinExistence type="predicted"/>
<evidence type="ECO:0000256" key="1">
    <source>
        <dbReference type="SAM" id="MobiDB-lite"/>
    </source>
</evidence>
<protein>
    <submittedName>
        <fullName evidence="2">Uncharacterized protein</fullName>
    </submittedName>
</protein>
<dbReference type="RefSeq" id="WP_133194090.1">
    <property type="nucleotide sequence ID" value="NZ_JBHUCW010000006.1"/>
</dbReference>
<dbReference type="EMBL" id="SMRP01000002">
    <property type="protein sequence ID" value="TDG25543.1"/>
    <property type="molecule type" value="Genomic_DNA"/>
</dbReference>
<reference evidence="2 3" key="1">
    <citation type="submission" date="2019-03" db="EMBL/GenBank/DDBJ databases">
        <title>Paraburkholderia sp. 4M-K11, isolated from subtropical forest soil.</title>
        <authorList>
            <person name="Gao Z.-H."/>
            <person name="Qiu L.-H."/>
        </authorList>
    </citation>
    <scope>NUCLEOTIDE SEQUENCE [LARGE SCALE GENOMIC DNA]</scope>
    <source>
        <strain evidence="2 3">4M-K11</strain>
    </source>
</reference>
<feature type="compositionally biased region" description="Basic and acidic residues" evidence="1">
    <location>
        <begin position="1"/>
        <end position="18"/>
    </location>
</feature>
<gene>
    <name evidence="2" type="ORF">EYW47_06885</name>
</gene>
<evidence type="ECO:0000313" key="2">
    <source>
        <dbReference type="EMBL" id="TDG25543.1"/>
    </source>
</evidence>
<accession>A0A4R5MFJ3</accession>
<sequence>MVVGSRLEDAPIRARDGSSGHSSDGISFIDMNIDYIDFTYVLRCSNVSAFLLTITGAAA</sequence>
<evidence type="ECO:0000313" key="3">
    <source>
        <dbReference type="Proteomes" id="UP000295722"/>
    </source>
</evidence>